<name>A0A6I9M9Q5_PERMB</name>
<dbReference type="Ensembl" id="ENSPEMT00000001042.2">
    <property type="protein sequence ID" value="ENSPEMP00000001034.1"/>
    <property type="gene ID" value="ENSPEMG00000000739.2"/>
</dbReference>
<feature type="domain" description="EF-hand" evidence="12">
    <location>
        <begin position="52"/>
        <end position="87"/>
    </location>
</feature>
<evidence type="ECO:0000256" key="10">
    <source>
        <dbReference type="ARBA" id="ARBA00044724"/>
    </source>
</evidence>
<evidence type="ECO:0000256" key="4">
    <source>
        <dbReference type="ARBA" id="ARBA00022723"/>
    </source>
</evidence>
<dbReference type="InterPro" id="IPR036872">
    <property type="entry name" value="CH_dom_sf"/>
</dbReference>
<evidence type="ECO:0000256" key="1">
    <source>
        <dbReference type="ARBA" id="ARBA00004496"/>
    </source>
</evidence>
<dbReference type="GO" id="GO:0051639">
    <property type="term" value="P:actin filament network formation"/>
    <property type="evidence" value="ECO:0007669"/>
    <property type="project" value="TreeGrafter"/>
</dbReference>
<dbReference type="Gene3D" id="1.10.238.10">
    <property type="entry name" value="EF-hand"/>
    <property type="match status" value="1"/>
</dbReference>
<reference evidence="13" key="2">
    <citation type="submission" date="2025-08" db="UniProtKB">
        <authorList>
            <consortium name="Ensembl"/>
        </authorList>
    </citation>
    <scope>IDENTIFICATION</scope>
</reference>
<evidence type="ECO:0000256" key="5">
    <source>
        <dbReference type="ARBA" id="ARBA00022737"/>
    </source>
</evidence>
<comment type="subcellular location">
    <subcellularLocation>
        <location evidence="1">Cytoplasm</location>
    </subcellularLocation>
</comment>
<dbReference type="PROSITE" id="PS50222">
    <property type="entry name" value="EF_HAND_2"/>
    <property type="match status" value="2"/>
</dbReference>
<dbReference type="CDD" id="cd00051">
    <property type="entry name" value="EFh"/>
    <property type="match status" value="1"/>
</dbReference>
<evidence type="ECO:0000256" key="2">
    <source>
        <dbReference type="ARBA" id="ARBA00022490"/>
    </source>
</evidence>
<dbReference type="InterPro" id="IPR018247">
    <property type="entry name" value="EF_Hand_1_Ca_BS"/>
</dbReference>
<dbReference type="InterPro" id="IPR001589">
    <property type="entry name" value="Actinin_actin-bd_CS"/>
</dbReference>
<feature type="domain" description="Calponin-homology (CH)" evidence="11">
    <location>
        <begin position="518"/>
        <end position="627"/>
    </location>
</feature>
<dbReference type="CDD" id="cd21328">
    <property type="entry name" value="CH_PLS3_rpt2"/>
    <property type="match status" value="1"/>
</dbReference>
<dbReference type="FunFam" id="1.10.418.10:FF:000012">
    <property type="entry name" value="Plastin-3 isoform 1"/>
    <property type="match status" value="1"/>
</dbReference>
<dbReference type="Gene3D" id="1.10.418.10">
    <property type="entry name" value="Calponin-like domain"/>
    <property type="match status" value="4"/>
</dbReference>
<keyword evidence="6" id="KW-0106">Calcium</keyword>
<dbReference type="PROSITE" id="PS00019">
    <property type="entry name" value="ACTININ_1"/>
    <property type="match status" value="1"/>
</dbReference>
<keyword evidence="5" id="KW-0677">Repeat</keyword>
<dbReference type="PANTHER" id="PTHR19961">
    <property type="entry name" value="FIMBRIN/PLASTIN"/>
    <property type="match status" value="1"/>
</dbReference>
<feature type="domain" description="Calponin-homology (CH)" evidence="11">
    <location>
        <begin position="397"/>
        <end position="506"/>
    </location>
</feature>
<dbReference type="CDD" id="cd21334">
    <property type="entry name" value="CH_PLS3_rpt4"/>
    <property type="match status" value="1"/>
</dbReference>
<dbReference type="PROSITE" id="PS00018">
    <property type="entry name" value="EF_HAND_1"/>
    <property type="match status" value="2"/>
</dbReference>
<dbReference type="SMART" id="SM00033">
    <property type="entry name" value="CH"/>
    <property type="match status" value="4"/>
</dbReference>
<evidence type="ECO:0000256" key="7">
    <source>
        <dbReference type="ARBA" id="ARBA00023203"/>
    </source>
</evidence>
<protein>
    <recommendedName>
        <fullName evidence="8">Plastin-3</fullName>
    </recommendedName>
    <alternativeName>
        <fullName evidence="9">T-plastin</fullName>
    </alternativeName>
</protein>
<dbReference type="Pfam" id="PF13499">
    <property type="entry name" value="EF-hand_7"/>
    <property type="match status" value="1"/>
</dbReference>
<comment type="function">
    <text evidence="10">Actin-bundling protein.</text>
</comment>
<evidence type="ECO:0000256" key="3">
    <source>
        <dbReference type="ARBA" id="ARBA00022553"/>
    </source>
</evidence>
<reference evidence="13 14" key="1">
    <citation type="submission" date="2018-10" db="EMBL/GenBank/DDBJ databases">
        <title>Improved assembly of the deer mouse Peromyscus maniculatus genome.</title>
        <authorList>
            <person name="Lassance J.-M."/>
            <person name="Hoekstra H.E."/>
        </authorList>
    </citation>
    <scope>NUCLEOTIDE SEQUENCE [LARGE SCALE GENOMIC DNA]</scope>
</reference>
<organism evidence="13 14">
    <name type="scientific">Peromyscus maniculatus bairdii</name>
    <name type="common">Prairie deer mouse</name>
    <dbReference type="NCBI Taxonomy" id="230844"/>
    <lineage>
        <taxon>Eukaryota</taxon>
        <taxon>Metazoa</taxon>
        <taxon>Chordata</taxon>
        <taxon>Craniata</taxon>
        <taxon>Vertebrata</taxon>
        <taxon>Euteleostomi</taxon>
        <taxon>Mammalia</taxon>
        <taxon>Eutheria</taxon>
        <taxon>Euarchontoglires</taxon>
        <taxon>Glires</taxon>
        <taxon>Rodentia</taxon>
        <taxon>Myomorpha</taxon>
        <taxon>Muroidea</taxon>
        <taxon>Cricetidae</taxon>
        <taxon>Neotominae</taxon>
        <taxon>Peromyscus</taxon>
    </lineage>
</organism>
<sequence>MDDMATTQISKDELDELKEAFAKVDLNSNGFICDYELHELFKEANMPLPGYKVREIIQKLMLDGDRNKDGKISFNEFVYIFQEVKSSDIAKTFRKAINRKEGICALGGTSELSSEGTQHSYSEEEKYAFVNWINKALENDPDCRHVIPMNPNTDDLFKAVGDGIVLCKMINLSVPDTIDERAINKKKLTPFIIQENLNLALNSASAIGCHVVNIGAEDLRAGKPHLVLGLLWQIIKIGLFADIELSRNEALAALLRDGETLEELMKLSPEELLLRWANFHLENSGWQKINNFSADIKDSKAYFHLLNQIAPKGQKEGEPRIDISMSGFNETDDLKRAESMLQQADKLGCRQFVTPADVVSGNPKLNLAFVANLFNKYPALTKPENQDIDWTLLEGETREERTFRNWMNSLGVNPHVNHLYADLQDALVILQLYERIKVPVDWSKVNKPPYPKLGANMKKLENCNYAVELGKHPAKFSLVGIGGQDLNDGNPTLTLAVVWQLMRRYTLNVLEDLGEGQKANDDIIVNWVNRTLSEAGKSTSIQSFKDKTISSSLAVVDLIDAIQPGCINYDLVKSGNLTEDDKHNNAKYAVSMARRIGARVYALPEDLVEVKPKMVMTVFACLMGRGMKRV</sequence>
<dbReference type="GO" id="GO:0032432">
    <property type="term" value="C:actin filament bundle"/>
    <property type="evidence" value="ECO:0007669"/>
    <property type="project" value="TreeGrafter"/>
</dbReference>
<dbReference type="FunFam" id="1.10.418.10:FF:000010">
    <property type="entry name" value="Plastin-3 isoform 1"/>
    <property type="match status" value="1"/>
</dbReference>
<dbReference type="InterPro" id="IPR011992">
    <property type="entry name" value="EF-hand-dom_pair"/>
</dbReference>
<evidence type="ECO:0000256" key="8">
    <source>
        <dbReference type="ARBA" id="ARBA00039437"/>
    </source>
</evidence>
<dbReference type="CDD" id="cd21331">
    <property type="entry name" value="CH_PLS3_rpt3"/>
    <property type="match status" value="1"/>
</dbReference>
<dbReference type="FunFam" id="1.10.418.10:FF:000025">
    <property type="entry name" value="Plastin-3 isoform 1"/>
    <property type="match status" value="1"/>
</dbReference>
<dbReference type="FunFam" id="1.10.238.10:FF:000059">
    <property type="entry name" value="Plastin 1"/>
    <property type="match status" value="1"/>
</dbReference>
<dbReference type="RefSeq" id="XP_042124582.1">
    <property type="nucleotide sequence ID" value="XM_042268648.1"/>
</dbReference>
<dbReference type="InterPro" id="IPR039959">
    <property type="entry name" value="Fimbrin/Plastin"/>
</dbReference>
<evidence type="ECO:0000313" key="13">
    <source>
        <dbReference type="Ensembl" id="ENSPEMP00000001034.1"/>
    </source>
</evidence>
<dbReference type="Proteomes" id="UP000694547">
    <property type="component" value="Chromosome X"/>
</dbReference>
<evidence type="ECO:0000256" key="6">
    <source>
        <dbReference type="ARBA" id="ARBA00022837"/>
    </source>
</evidence>
<evidence type="ECO:0000259" key="11">
    <source>
        <dbReference type="PROSITE" id="PS50021"/>
    </source>
</evidence>
<dbReference type="CTD" id="5358"/>
<dbReference type="SUPFAM" id="SSF47576">
    <property type="entry name" value="Calponin-homology domain, CH-domain"/>
    <property type="match status" value="1"/>
</dbReference>
<keyword evidence="14" id="KW-1185">Reference proteome</keyword>
<dbReference type="GO" id="GO:0051017">
    <property type="term" value="P:actin filament bundle assembly"/>
    <property type="evidence" value="ECO:0007669"/>
    <property type="project" value="InterPro"/>
</dbReference>
<dbReference type="PANTHER" id="PTHR19961:SF32">
    <property type="entry name" value="PLASTIN-3"/>
    <property type="match status" value="1"/>
</dbReference>
<proteinExistence type="predicted"/>
<evidence type="ECO:0000256" key="9">
    <source>
        <dbReference type="ARBA" id="ARBA00041485"/>
    </source>
</evidence>
<dbReference type="GO" id="GO:0005884">
    <property type="term" value="C:actin filament"/>
    <property type="evidence" value="ECO:0007669"/>
    <property type="project" value="TreeGrafter"/>
</dbReference>
<dbReference type="PROSITE" id="PS50021">
    <property type="entry name" value="CH"/>
    <property type="match status" value="4"/>
</dbReference>
<keyword evidence="7" id="KW-0009">Actin-binding</keyword>
<dbReference type="CDD" id="cd21292">
    <property type="entry name" value="CH_PLS_rpt1"/>
    <property type="match status" value="1"/>
</dbReference>
<dbReference type="GO" id="GO:0051015">
    <property type="term" value="F:actin filament binding"/>
    <property type="evidence" value="ECO:0007669"/>
    <property type="project" value="InterPro"/>
</dbReference>
<feature type="domain" description="Calponin-homology (CH)" evidence="11">
    <location>
        <begin position="267"/>
        <end position="378"/>
    </location>
</feature>
<evidence type="ECO:0000313" key="14">
    <source>
        <dbReference type="Proteomes" id="UP000694547"/>
    </source>
</evidence>
<keyword evidence="3" id="KW-0597">Phosphoprotein</keyword>
<dbReference type="FunFam" id="1.10.418.10:FF:000014">
    <property type="entry name" value="Plastin-3 isoform 1"/>
    <property type="match status" value="1"/>
</dbReference>
<evidence type="ECO:0000259" key="12">
    <source>
        <dbReference type="PROSITE" id="PS50222"/>
    </source>
</evidence>
<dbReference type="GeneTree" id="ENSGT00950000183097"/>
<dbReference type="AlphaFoldDB" id="A0A6I9M9Q5"/>
<dbReference type="Pfam" id="PF00307">
    <property type="entry name" value="CH"/>
    <property type="match status" value="4"/>
</dbReference>
<keyword evidence="2" id="KW-0963">Cytoplasm</keyword>
<dbReference type="InterPro" id="IPR002048">
    <property type="entry name" value="EF_hand_dom"/>
</dbReference>
<gene>
    <name evidence="13" type="primary">Pls3</name>
</gene>
<reference evidence="13" key="3">
    <citation type="submission" date="2025-09" db="UniProtKB">
        <authorList>
            <consortium name="Ensembl"/>
        </authorList>
    </citation>
    <scope>IDENTIFICATION</scope>
</reference>
<dbReference type="GO" id="GO:0005737">
    <property type="term" value="C:cytoplasm"/>
    <property type="evidence" value="ECO:0007669"/>
    <property type="project" value="UniProtKB-SubCell"/>
</dbReference>
<keyword evidence="4" id="KW-0479">Metal-binding</keyword>
<dbReference type="SUPFAM" id="SSF47473">
    <property type="entry name" value="EF-hand"/>
    <property type="match status" value="1"/>
</dbReference>
<dbReference type="InterPro" id="IPR001715">
    <property type="entry name" value="CH_dom"/>
</dbReference>
<accession>A0A6I9M9Q5</accession>
<dbReference type="SMART" id="SM00054">
    <property type="entry name" value="EFh"/>
    <property type="match status" value="2"/>
</dbReference>
<feature type="domain" description="EF-hand" evidence="12">
    <location>
        <begin position="12"/>
        <end position="47"/>
    </location>
</feature>
<dbReference type="GO" id="GO:0005509">
    <property type="term" value="F:calcium ion binding"/>
    <property type="evidence" value="ECO:0007669"/>
    <property type="project" value="InterPro"/>
</dbReference>
<dbReference type="PROSITE" id="PS00020">
    <property type="entry name" value="ACTININ_2"/>
    <property type="match status" value="2"/>
</dbReference>
<feature type="domain" description="Calponin-homology (CH)" evidence="11">
    <location>
        <begin position="123"/>
        <end position="239"/>
    </location>
</feature>